<keyword evidence="3" id="KW-0238">DNA-binding</keyword>
<feature type="compositionally biased region" description="Polar residues" evidence="6">
    <location>
        <begin position="111"/>
        <end position="132"/>
    </location>
</feature>
<sequence length="221" mass="25265">MAFWTPWLHETALDLSTNSASSSRRNSPSPYVEAPQSPYYGYISPQPTTYHPGPKVKPNIPSPPESKDSFDSESLTDDENYQQFEKETFEAMAAKNGGSLLGNNPRMRRQVQPSQETSDTYTRQRQRNNIAAKQSRDRRKLREARLAVQVTYLKKQVAELKARLNQSVCARDEDYHRFERESFDTMAAKNGGSLLGNNPRMRRHLQPLTAQQDNGKKITSR</sequence>
<evidence type="ECO:0000256" key="3">
    <source>
        <dbReference type="ARBA" id="ARBA00023125"/>
    </source>
</evidence>
<organism evidence="8 9">
    <name type="scientific">Arctia plantaginis</name>
    <name type="common">Wood tiger moth</name>
    <name type="synonym">Phalaena plantaginis</name>
    <dbReference type="NCBI Taxonomy" id="874455"/>
    <lineage>
        <taxon>Eukaryota</taxon>
        <taxon>Metazoa</taxon>
        <taxon>Ecdysozoa</taxon>
        <taxon>Arthropoda</taxon>
        <taxon>Hexapoda</taxon>
        <taxon>Insecta</taxon>
        <taxon>Pterygota</taxon>
        <taxon>Neoptera</taxon>
        <taxon>Endopterygota</taxon>
        <taxon>Lepidoptera</taxon>
        <taxon>Glossata</taxon>
        <taxon>Ditrysia</taxon>
        <taxon>Noctuoidea</taxon>
        <taxon>Erebidae</taxon>
        <taxon>Arctiinae</taxon>
        <taxon>Arctia</taxon>
    </lineage>
</organism>
<evidence type="ECO:0000256" key="5">
    <source>
        <dbReference type="ARBA" id="ARBA00023242"/>
    </source>
</evidence>
<dbReference type="SUPFAM" id="SSF57959">
    <property type="entry name" value="Leucine zipper domain"/>
    <property type="match status" value="1"/>
</dbReference>
<accession>A0A8S0ZAZ2</accession>
<dbReference type="Gene3D" id="1.20.5.170">
    <property type="match status" value="1"/>
</dbReference>
<dbReference type="AlphaFoldDB" id="A0A8S0ZAZ2"/>
<feature type="domain" description="BZIP" evidence="7">
    <location>
        <begin position="118"/>
        <end position="166"/>
    </location>
</feature>
<name>A0A8S0ZAZ2_ARCPL</name>
<dbReference type="InterPro" id="IPR046347">
    <property type="entry name" value="bZIP_sf"/>
</dbReference>
<feature type="region of interest" description="Disordered" evidence="6">
    <location>
        <begin position="96"/>
        <end position="141"/>
    </location>
</feature>
<dbReference type="GO" id="GO:0005634">
    <property type="term" value="C:nucleus"/>
    <property type="evidence" value="ECO:0007669"/>
    <property type="project" value="UniProtKB-SubCell"/>
</dbReference>
<dbReference type="GO" id="GO:0000978">
    <property type="term" value="F:RNA polymerase II cis-regulatory region sequence-specific DNA binding"/>
    <property type="evidence" value="ECO:0007669"/>
    <property type="project" value="TreeGrafter"/>
</dbReference>
<dbReference type="InterPro" id="IPR004827">
    <property type="entry name" value="bZIP"/>
</dbReference>
<keyword evidence="4" id="KW-0804">Transcription</keyword>
<evidence type="ECO:0000256" key="6">
    <source>
        <dbReference type="SAM" id="MobiDB-lite"/>
    </source>
</evidence>
<dbReference type="PROSITE" id="PS50217">
    <property type="entry name" value="BZIP"/>
    <property type="match status" value="1"/>
</dbReference>
<evidence type="ECO:0000256" key="4">
    <source>
        <dbReference type="ARBA" id="ARBA00023163"/>
    </source>
</evidence>
<dbReference type="PANTHER" id="PTHR11988">
    <property type="entry name" value="THYROTROPH EMBRYONIC FACTOR RELATED"/>
    <property type="match status" value="1"/>
</dbReference>
<evidence type="ECO:0000256" key="1">
    <source>
        <dbReference type="ARBA" id="ARBA00004123"/>
    </source>
</evidence>
<protein>
    <recommendedName>
        <fullName evidence="7">BZIP domain-containing protein</fullName>
    </recommendedName>
</protein>
<dbReference type="PANTHER" id="PTHR11988:SF27">
    <property type="entry name" value="GH27708P"/>
    <property type="match status" value="1"/>
</dbReference>
<keyword evidence="5" id="KW-0539">Nucleus</keyword>
<feature type="region of interest" description="Disordered" evidence="6">
    <location>
        <begin position="15"/>
        <end position="78"/>
    </location>
</feature>
<comment type="subcellular location">
    <subcellularLocation>
        <location evidence="1">Nucleus</location>
    </subcellularLocation>
</comment>
<dbReference type="InterPro" id="IPR040223">
    <property type="entry name" value="PAR_bZIP"/>
</dbReference>
<comment type="caution">
    <text evidence="8">The sequence shown here is derived from an EMBL/GenBank/DDBJ whole genome shotgun (WGS) entry which is preliminary data.</text>
</comment>
<evidence type="ECO:0000259" key="7">
    <source>
        <dbReference type="PROSITE" id="PS50217"/>
    </source>
</evidence>
<dbReference type="GO" id="GO:0000981">
    <property type="term" value="F:DNA-binding transcription factor activity, RNA polymerase II-specific"/>
    <property type="evidence" value="ECO:0007669"/>
    <property type="project" value="TreeGrafter"/>
</dbReference>
<gene>
    <name evidence="8" type="ORF">APLA_LOCUS3492</name>
</gene>
<proteinExistence type="predicted"/>
<keyword evidence="2" id="KW-0805">Transcription regulation</keyword>
<evidence type="ECO:0000313" key="9">
    <source>
        <dbReference type="Proteomes" id="UP000494106"/>
    </source>
</evidence>
<dbReference type="Pfam" id="PF07716">
    <property type="entry name" value="bZIP_2"/>
    <property type="match status" value="1"/>
</dbReference>
<dbReference type="EMBL" id="CADEBC010000301">
    <property type="protein sequence ID" value="CAB3227944.1"/>
    <property type="molecule type" value="Genomic_DNA"/>
</dbReference>
<dbReference type="PROSITE" id="PS00036">
    <property type="entry name" value="BZIP_BASIC"/>
    <property type="match status" value="1"/>
</dbReference>
<keyword evidence="9" id="KW-1185">Reference proteome</keyword>
<evidence type="ECO:0000313" key="8">
    <source>
        <dbReference type="EMBL" id="CAB3227944.1"/>
    </source>
</evidence>
<dbReference type="Proteomes" id="UP000494106">
    <property type="component" value="Unassembled WGS sequence"/>
</dbReference>
<evidence type="ECO:0000256" key="2">
    <source>
        <dbReference type="ARBA" id="ARBA00023015"/>
    </source>
</evidence>
<reference evidence="8 9" key="1">
    <citation type="submission" date="2020-04" db="EMBL/GenBank/DDBJ databases">
        <authorList>
            <person name="Wallbank WR R."/>
            <person name="Pardo Diaz C."/>
            <person name="Kozak K."/>
            <person name="Martin S."/>
            <person name="Jiggins C."/>
            <person name="Moest M."/>
            <person name="Warren A I."/>
            <person name="Byers J.R.P. K."/>
            <person name="Montejo-Kovacevich G."/>
            <person name="Yen C E."/>
        </authorList>
    </citation>
    <scope>NUCLEOTIDE SEQUENCE [LARGE SCALE GENOMIC DNA]</scope>
</reference>
<dbReference type="OrthoDB" id="6626600at2759"/>
<feature type="compositionally biased region" description="Low complexity" evidence="6">
    <location>
        <begin position="15"/>
        <end position="30"/>
    </location>
</feature>